<dbReference type="InterPro" id="IPR045018">
    <property type="entry name" value="Azg-like"/>
</dbReference>
<keyword evidence="4 8" id="KW-1003">Cell membrane</keyword>
<feature type="transmembrane region" description="Helical" evidence="9">
    <location>
        <begin position="77"/>
        <end position="96"/>
    </location>
</feature>
<evidence type="ECO:0000256" key="7">
    <source>
        <dbReference type="ARBA" id="ARBA00023136"/>
    </source>
</evidence>
<feature type="transmembrane region" description="Helical" evidence="9">
    <location>
        <begin position="178"/>
        <end position="201"/>
    </location>
</feature>
<keyword evidence="7 8" id="KW-0472">Membrane</keyword>
<sequence>MKGKIESFFKLKEHNTNIQTEVIAGITTFVTIAYILVVNPSILSAGGMDSGAVFTATAVTSALGTLLMALSTNYPFIITPGMGLNAFMIYTVVLSMGYSWQVALAAFFVEGFIFLIISLTKIREVVLDAIPHSLKLAITAGIGLFITFIGLKSAGIVVDSPSTLVTIFPFHGSMEAGTFSTGGVSAILGLVGIVITALLMIYNVKGNILLGILITWGLGLICQLAGIYVPDPAAGYGSLIPDFSRGLAIPSMAPTFLKMDFSQVFSVGFATIVIAYLFTNISETFGALVGSATKVGVLDDNGKFPRFKNALVSQSVSCMTAAATGTSATTAVVECAAGIAAGGRTGLTSLVTAIMFGIALFLSPIFLAIPSFATAPALVIVGFLMISSLLSIDFSDMSEAMPAFICLFTIPFTYSIVEGMATGFISYVIINALGGKERRKKVSIAMYVIALLFIVKYFFV</sequence>
<evidence type="ECO:0000256" key="2">
    <source>
        <dbReference type="ARBA" id="ARBA00005697"/>
    </source>
</evidence>
<organism evidence="10 11">
    <name type="scientific">Lancefieldella rimae</name>
    <dbReference type="NCBI Taxonomy" id="1383"/>
    <lineage>
        <taxon>Bacteria</taxon>
        <taxon>Bacillati</taxon>
        <taxon>Actinomycetota</taxon>
        <taxon>Coriobacteriia</taxon>
        <taxon>Coriobacteriales</taxon>
        <taxon>Atopobiaceae</taxon>
        <taxon>Lancefieldella</taxon>
    </lineage>
</organism>
<feature type="transmembrane region" description="Helical" evidence="9">
    <location>
        <begin position="102"/>
        <end position="122"/>
    </location>
</feature>
<feature type="transmembrane region" description="Helical" evidence="9">
    <location>
        <begin position="442"/>
        <end position="459"/>
    </location>
</feature>
<feature type="transmembrane region" description="Helical" evidence="9">
    <location>
        <begin position="21"/>
        <end position="39"/>
    </location>
</feature>
<feature type="transmembrane region" description="Helical" evidence="9">
    <location>
        <begin position="51"/>
        <end position="70"/>
    </location>
</feature>
<comment type="subcellular location">
    <subcellularLocation>
        <location evidence="1 8">Cell membrane</location>
        <topology evidence="1 8">Multi-pass membrane protein</topology>
    </subcellularLocation>
</comment>
<reference evidence="10 11" key="1">
    <citation type="journal article" date="2015" name="Genome Announc.">
        <title>Expanding the biotechnology potential of lactobacilli through comparative genomics of 213 strains and associated genera.</title>
        <authorList>
            <person name="Sun Z."/>
            <person name="Harris H.M."/>
            <person name="McCann A."/>
            <person name="Guo C."/>
            <person name="Argimon S."/>
            <person name="Zhang W."/>
            <person name="Yang X."/>
            <person name="Jeffery I.B."/>
            <person name="Cooney J.C."/>
            <person name="Kagawa T.F."/>
            <person name="Liu W."/>
            <person name="Song Y."/>
            <person name="Salvetti E."/>
            <person name="Wrobel A."/>
            <person name="Rasinkangas P."/>
            <person name="Parkhill J."/>
            <person name="Rea M.C."/>
            <person name="O'Sullivan O."/>
            <person name="Ritari J."/>
            <person name="Douillard F.P."/>
            <person name="Paul Ross R."/>
            <person name="Yang R."/>
            <person name="Briner A.E."/>
            <person name="Felis G.E."/>
            <person name="de Vos W.M."/>
            <person name="Barrangou R."/>
            <person name="Klaenhammer T.R."/>
            <person name="Caufield P.W."/>
            <person name="Cui Y."/>
            <person name="Zhang H."/>
            <person name="O'Toole P.W."/>
        </authorList>
    </citation>
    <scope>NUCLEOTIDE SEQUENCE [LARGE SCALE GENOMIC DNA]</scope>
    <source>
        <strain evidence="10 11">DSM 7090</strain>
    </source>
</reference>
<dbReference type="InterPro" id="IPR026033">
    <property type="entry name" value="Azg-like_bact_archaea"/>
</dbReference>
<evidence type="ECO:0000256" key="5">
    <source>
        <dbReference type="ARBA" id="ARBA00022692"/>
    </source>
</evidence>
<dbReference type="RefSeq" id="WP_003150150.1">
    <property type="nucleotide sequence ID" value="NZ_JQCP01000003.1"/>
</dbReference>
<keyword evidence="11" id="KW-1185">Reference proteome</keyword>
<feature type="transmembrane region" description="Helical" evidence="9">
    <location>
        <begin position="375"/>
        <end position="392"/>
    </location>
</feature>
<comment type="similarity">
    <text evidence="2 8">Belongs to the nucleobase:cation symporter-2 (NCS2) (TC 2.A.40) family. Azg-like subfamily.</text>
</comment>
<feature type="transmembrane region" description="Helical" evidence="9">
    <location>
        <begin position="404"/>
        <end position="430"/>
    </location>
</feature>
<proteinExistence type="inferred from homology"/>
<dbReference type="PANTHER" id="PTHR43337">
    <property type="entry name" value="XANTHINE/URACIL PERMEASE C887.17-RELATED"/>
    <property type="match status" value="1"/>
</dbReference>
<evidence type="ECO:0000256" key="6">
    <source>
        <dbReference type="ARBA" id="ARBA00022989"/>
    </source>
</evidence>
<feature type="transmembrane region" description="Helical" evidence="9">
    <location>
        <begin position="261"/>
        <end position="278"/>
    </location>
</feature>
<keyword evidence="3 8" id="KW-0813">Transport</keyword>
<evidence type="ECO:0000256" key="4">
    <source>
        <dbReference type="ARBA" id="ARBA00022475"/>
    </source>
</evidence>
<name>A0ABR5Q132_9ACTN</name>
<gene>
    <name evidence="10" type="ORF">IV60_GL001154</name>
</gene>
<dbReference type="Proteomes" id="UP000051927">
    <property type="component" value="Unassembled WGS sequence"/>
</dbReference>
<dbReference type="PIRSF" id="PIRSF005353">
    <property type="entry name" value="PbuG"/>
    <property type="match status" value="1"/>
</dbReference>
<evidence type="ECO:0000313" key="10">
    <source>
        <dbReference type="EMBL" id="KRO01907.1"/>
    </source>
</evidence>
<evidence type="ECO:0000256" key="9">
    <source>
        <dbReference type="SAM" id="Phobius"/>
    </source>
</evidence>
<comment type="caution">
    <text evidence="10">The sequence shown here is derived from an EMBL/GenBank/DDBJ whole genome shotgun (WGS) entry which is preliminary data.</text>
</comment>
<keyword evidence="5 8" id="KW-0812">Transmembrane</keyword>
<accession>A0ABR5Q132</accession>
<dbReference type="Pfam" id="PF00860">
    <property type="entry name" value="Xan_ur_permease"/>
    <property type="match status" value="1"/>
</dbReference>
<dbReference type="EMBL" id="JQCP01000003">
    <property type="protein sequence ID" value="KRO01907.1"/>
    <property type="molecule type" value="Genomic_DNA"/>
</dbReference>
<dbReference type="PANTHER" id="PTHR43337:SF1">
    <property type="entry name" value="XANTHINE_URACIL PERMEASE C887.17-RELATED"/>
    <property type="match status" value="1"/>
</dbReference>
<feature type="transmembrane region" description="Helical" evidence="9">
    <location>
        <begin position="350"/>
        <end position="369"/>
    </location>
</feature>
<evidence type="ECO:0000256" key="3">
    <source>
        <dbReference type="ARBA" id="ARBA00022448"/>
    </source>
</evidence>
<evidence type="ECO:0000256" key="1">
    <source>
        <dbReference type="ARBA" id="ARBA00004651"/>
    </source>
</evidence>
<evidence type="ECO:0000313" key="11">
    <source>
        <dbReference type="Proteomes" id="UP000051927"/>
    </source>
</evidence>
<dbReference type="InterPro" id="IPR006043">
    <property type="entry name" value="NCS2"/>
</dbReference>
<evidence type="ECO:0000256" key="8">
    <source>
        <dbReference type="PIRNR" id="PIRNR005353"/>
    </source>
</evidence>
<keyword evidence="6 8" id="KW-1133">Transmembrane helix</keyword>
<feature type="transmembrane region" description="Helical" evidence="9">
    <location>
        <begin position="134"/>
        <end position="158"/>
    </location>
</feature>
<protein>
    <submittedName>
        <fullName evidence="10">Xanthine uracil permease family protein</fullName>
    </submittedName>
</protein>
<dbReference type="GeneID" id="84905037"/>
<feature type="transmembrane region" description="Helical" evidence="9">
    <location>
        <begin position="208"/>
        <end position="229"/>
    </location>
</feature>